<evidence type="ECO:0000256" key="8">
    <source>
        <dbReference type="SAM" id="Phobius"/>
    </source>
</evidence>
<dbReference type="InterPro" id="IPR004089">
    <property type="entry name" value="MCPsignal_dom"/>
</dbReference>
<dbReference type="PANTHER" id="PTHR32089:SF119">
    <property type="entry name" value="METHYL-ACCEPTING CHEMOTAXIS PROTEIN CTPL"/>
    <property type="match status" value="1"/>
</dbReference>
<evidence type="ECO:0000256" key="7">
    <source>
        <dbReference type="PROSITE-ProRule" id="PRU00284"/>
    </source>
</evidence>
<organism evidence="11">
    <name type="scientific">Vibrio sp. HB236076</name>
    <dbReference type="NCBI Taxonomy" id="3232307"/>
    <lineage>
        <taxon>Bacteria</taxon>
        <taxon>Pseudomonadati</taxon>
        <taxon>Pseudomonadota</taxon>
        <taxon>Gammaproteobacteria</taxon>
        <taxon>Vibrionales</taxon>
        <taxon>Vibrionaceae</taxon>
        <taxon>Vibrio</taxon>
    </lineage>
</organism>
<feature type="transmembrane region" description="Helical" evidence="8">
    <location>
        <begin position="275"/>
        <end position="296"/>
    </location>
</feature>
<dbReference type="RefSeq" id="WP_306101707.1">
    <property type="nucleotide sequence ID" value="NZ_CP162601.1"/>
</dbReference>
<evidence type="ECO:0000256" key="3">
    <source>
        <dbReference type="ARBA" id="ARBA00022989"/>
    </source>
</evidence>
<keyword evidence="2 8" id="KW-0812">Transmembrane</keyword>
<dbReference type="CDD" id="cd06225">
    <property type="entry name" value="HAMP"/>
    <property type="match status" value="1"/>
</dbReference>
<evidence type="ECO:0000256" key="4">
    <source>
        <dbReference type="ARBA" id="ARBA00023136"/>
    </source>
</evidence>
<dbReference type="AlphaFoldDB" id="A0AB39HHL1"/>
<dbReference type="GO" id="GO:0016020">
    <property type="term" value="C:membrane"/>
    <property type="evidence" value="ECO:0007669"/>
    <property type="project" value="UniProtKB-SubCell"/>
</dbReference>
<sequence length="627" mass="68809">MMRALMLSQKQKIRFFLITVVIGFIALAGYTYLRLAMMNQGFNKSAQVSFGVAHLGQSQVALLTLSSQLHAMTNQQVPALKAQLQSMLDGNQQDVEFLADMGWQQESQQLQQAYLVYQQAVLPWVTTKQELGFNVDEGKLAQLKQLAALIEDKIKETGMVTVLTDFGALIQAQQTYLLAPSEKNLTLYKRALAMFKNTSTTYSMLQEYENELTAFTQTFSRVAELSVEQTELESTLIERENQAIDQTKDIVERLRKEQSLYHHSAERLAGQTQTLVLVACAVFAMIIIALLSRLSFSLSRSLSTTMAQMKRLSEGDFSSRLSVGNNGKDEFNQLALALNQTCEQLGALVQQVQLQGHSLSENATSLMKGLSSSEQEQMRLGEQTEQLAAATEQISVTTDEVNQVVESVSSLSASSHQAAEQGALVIEQAIRSLEDVAVILSSASTHTEQLEQASVKVDAVMETINSIAEQTNLLALNAAIEAARAGEQGRGFAVVADEVRALAVRTVQAVSEISGTIETMKKESDEVIQYINRSGHTVAQGQEKGEQAKQALQGIIEKSGQVSQQTDEISHSVGELNRTSASMAQGMVTMASSMQTLQDKHHELQLDSQKVDTAAKTLDQYCSRFVV</sequence>
<name>A0AB39HHL1_9VIBR</name>
<feature type="domain" description="HAMP" evidence="10">
    <location>
        <begin position="296"/>
        <end position="350"/>
    </location>
</feature>
<evidence type="ECO:0000256" key="5">
    <source>
        <dbReference type="ARBA" id="ARBA00023224"/>
    </source>
</evidence>
<dbReference type="SMART" id="SM00304">
    <property type="entry name" value="HAMP"/>
    <property type="match status" value="1"/>
</dbReference>
<keyword evidence="3 8" id="KW-1133">Transmembrane helix</keyword>
<accession>A0AB39HHL1</accession>
<dbReference type="SMART" id="SM00283">
    <property type="entry name" value="MA"/>
    <property type="match status" value="1"/>
</dbReference>
<evidence type="ECO:0000256" key="2">
    <source>
        <dbReference type="ARBA" id="ARBA00022692"/>
    </source>
</evidence>
<evidence type="ECO:0000256" key="1">
    <source>
        <dbReference type="ARBA" id="ARBA00004141"/>
    </source>
</evidence>
<keyword evidence="5 7" id="KW-0807">Transducer</keyword>
<feature type="domain" description="Methyl-accepting transducer" evidence="9">
    <location>
        <begin position="355"/>
        <end position="591"/>
    </location>
</feature>
<dbReference type="Pfam" id="PF00015">
    <property type="entry name" value="MCPsignal"/>
    <property type="match status" value="1"/>
</dbReference>
<evidence type="ECO:0000259" key="10">
    <source>
        <dbReference type="PROSITE" id="PS50885"/>
    </source>
</evidence>
<feature type="transmembrane region" description="Helical" evidence="8">
    <location>
        <begin position="12"/>
        <end position="33"/>
    </location>
</feature>
<dbReference type="EMBL" id="CP162601">
    <property type="protein sequence ID" value="XDK26125.1"/>
    <property type="molecule type" value="Genomic_DNA"/>
</dbReference>
<reference evidence="11" key="1">
    <citation type="submission" date="2024-07" db="EMBL/GenBank/DDBJ databases">
        <title>Genome Analysis of a Potential Novel Vibrio Species Secreting pH- and Thermo-stable Alginate Lyase and its Application in Producing Alginate Oligosaccharides.</title>
        <authorList>
            <person name="Huang H."/>
            <person name="Bao K."/>
        </authorList>
    </citation>
    <scope>NUCLEOTIDE SEQUENCE</scope>
    <source>
        <strain evidence="11">HB236076</strain>
    </source>
</reference>
<protein>
    <submittedName>
        <fullName evidence="11">Methyl-accepting chemotaxis protein</fullName>
    </submittedName>
</protein>
<dbReference type="PROSITE" id="PS50111">
    <property type="entry name" value="CHEMOTAXIS_TRANSDUC_2"/>
    <property type="match status" value="1"/>
</dbReference>
<dbReference type="KEGG" id="vih:AB0763_05670"/>
<dbReference type="PANTHER" id="PTHR32089">
    <property type="entry name" value="METHYL-ACCEPTING CHEMOTAXIS PROTEIN MCPB"/>
    <property type="match status" value="1"/>
</dbReference>
<dbReference type="Gene3D" id="1.10.287.950">
    <property type="entry name" value="Methyl-accepting chemotaxis protein"/>
    <property type="match status" value="1"/>
</dbReference>
<dbReference type="SUPFAM" id="SSF58104">
    <property type="entry name" value="Methyl-accepting chemotaxis protein (MCP) signaling domain"/>
    <property type="match status" value="1"/>
</dbReference>
<evidence type="ECO:0000256" key="6">
    <source>
        <dbReference type="ARBA" id="ARBA00029447"/>
    </source>
</evidence>
<evidence type="ECO:0000259" key="9">
    <source>
        <dbReference type="PROSITE" id="PS50111"/>
    </source>
</evidence>
<dbReference type="GO" id="GO:0006935">
    <property type="term" value="P:chemotaxis"/>
    <property type="evidence" value="ECO:0007669"/>
    <property type="project" value="UniProtKB-ARBA"/>
</dbReference>
<comment type="similarity">
    <text evidence="6">Belongs to the methyl-accepting chemotaxis (MCP) protein family.</text>
</comment>
<evidence type="ECO:0000313" key="11">
    <source>
        <dbReference type="EMBL" id="XDK26125.1"/>
    </source>
</evidence>
<dbReference type="PROSITE" id="PS50885">
    <property type="entry name" value="HAMP"/>
    <property type="match status" value="1"/>
</dbReference>
<dbReference type="InterPro" id="IPR003660">
    <property type="entry name" value="HAMP_dom"/>
</dbReference>
<dbReference type="GO" id="GO:0007165">
    <property type="term" value="P:signal transduction"/>
    <property type="evidence" value="ECO:0007669"/>
    <property type="project" value="UniProtKB-KW"/>
</dbReference>
<proteinExistence type="inferred from homology"/>
<dbReference type="Pfam" id="PF00672">
    <property type="entry name" value="HAMP"/>
    <property type="match status" value="1"/>
</dbReference>
<gene>
    <name evidence="11" type="ORF">AB0763_05670</name>
</gene>
<comment type="subcellular location">
    <subcellularLocation>
        <location evidence="1">Membrane</location>
        <topology evidence="1">Multi-pass membrane protein</topology>
    </subcellularLocation>
</comment>
<keyword evidence="4 8" id="KW-0472">Membrane</keyword>